<organism evidence="1 2">
    <name type="scientific">Xylanibacter ruminicola</name>
    <name type="common">Prevotella ruminicola</name>
    <dbReference type="NCBI Taxonomy" id="839"/>
    <lineage>
        <taxon>Bacteria</taxon>
        <taxon>Pseudomonadati</taxon>
        <taxon>Bacteroidota</taxon>
        <taxon>Bacteroidia</taxon>
        <taxon>Bacteroidales</taxon>
        <taxon>Prevotellaceae</taxon>
        <taxon>Xylanibacter</taxon>
    </lineage>
</organism>
<dbReference type="Proteomes" id="UP000763088">
    <property type="component" value="Unassembled WGS sequence"/>
</dbReference>
<name>A0A928BRB6_XYLRU</name>
<evidence type="ECO:0000313" key="2">
    <source>
        <dbReference type="Proteomes" id="UP000763088"/>
    </source>
</evidence>
<comment type="caution">
    <text evidence="1">The sequence shown here is derived from an EMBL/GenBank/DDBJ whole genome shotgun (WGS) entry which is preliminary data.</text>
</comment>
<protein>
    <submittedName>
        <fullName evidence="1">Uncharacterized protein</fullName>
    </submittedName>
</protein>
<sequence>MKRKLFFVEAYAKVEKTISQNLSDEFGIDERASRIMKLVKDEVSEDLFNSLIQELQGFCPQMQIEMAEDLLDFALGHVVHTTGCRSVDLILDYCYTRIAFEHDIVIEIDN</sequence>
<proteinExistence type="predicted"/>
<dbReference type="EMBL" id="SUYD01000005">
    <property type="protein sequence ID" value="MBE6265935.1"/>
    <property type="molecule type" value="Genomic_DNA"/>
</dbReference>
<gene>
    <name evidence="1" type="ORF">E7102_05645</name>
</gene>
<dbReference type="AlphaFoldDB" id="A0A928BRB6"/>
<evidence type="ECO:0000313" key="1">
    <source>
        <dbReference type="EMBL" id="MBE6265935.1"/>
    </source>
</evidence>
<accession>A0A928BRB6</accession>
<reference evidence="1" key="1">
    <citation type="submission" date="2019-04" db="EMBL/GenBank/DDBJ databases">
        <title>Evolution of Biomass-Degrading Anaerobic Consortia Revealed by Metagenomics.</title>
        <authorList>
            <person name="Peng X."/>
        </authorList>
    </citation>
    <scope>NUCLEOTIDE SEQUENCE</scope>
    <source>
        <strain evidence="1">SIG141</strain>
    </source>
</reference>